<gene>
    <name evidence="1" type="ORF">ACFSYC_14760</name>
</gene>
<dbReference type="PROSITE" id="PS51257">
    <property type="entry name" value="PROKAR_LIPOPROTEIN"/>
    <property type="match status" value="1"/>
</dbReference>
<evidence type="ECO:0008006" key="3">
    <source>
        <dbReference type="Google" id="ProtNLM"/>
    </source>
</evidence>
<sequence>MKKILIATTICLAFTACTNPKAEEKVALDEVIKVHDKVMGREDQLMHNKMKLDTLFGEAQNDEAKARIKKLTASLAKADAAMSDWMQNFEPAPEGKNHEQLMNYFADQKKQVSAVDSLFIKAVNESTLYLKPFEKK</sequence>
<organism evidence="1 2">
    <name type="scientific">Mucilaginibacter antarcticus</name>
    <dbReference type="NCBI Taxonomy" id="1855725"/>
    <lineage>
        <taxon>Bacteria</taxon>
        <taxon>Pseudomonadati</taxon>
        <taxon>Bacteroidota</taxon>
        <taxon>Sphingobacteriia</taxon>
        <taxon>Sphingobacteriales</taxon>
        <taxon>Sphingobacteriaceae</taxon>
        <taxon>Mucilaginibacter</taxon>
    </lineage>
</organism>
<comment type="caution">
    <text evidence="1">The sequence shown here is derived from an EMBL/GenBank/DDBJ whole genome shotgun (WGS) entry which is preliminary data.</text>
</comment>
<accession>A0ABW5XQ96</accession>
<keyword evidence="2" id="KW-1185">Reference proteome</keyword>
<proteinExistence type="predicted"/>
<evidence type="ECO:0000313" key="1">
    <source>
        <dbReference type="EMBL" id="MFD2865960.1"/>
    </source>
</evidence>
<dbReference type="EMBL" id="JBHUON010000019">
    <property type="protein sequence ID" value="MFD2865960.1"/>
    <property type="molecule type" value="Genomic_DNA"/>
</dbReference>
<dbReference type="Proteomes" id="UP001597601">
    <property type="component" value="Unassembled WGS sequence"/>
</dbReference>
<name>A0ABW5XQ96_9SPHI</name>
<reference evidence="2" key="1">
    <citation type="journal article" date="2019" name="Int. J. Syst. Evol. Microbiol.">
        <title>The Global Catalogue of Microorganisms (GCM) 10K type strain sequencing project: providing services to taxonomists for standard genome sequencing and annotation.</title>
        <authorList>
            <consortium name="The Broad Institute Genomics Platform"/>
            <consortium name="The Broad Institute Genome Sequencing Center for Infectious Disease"/>
            <person name="Wu L."/>
            <person name="Ma J."/>
        </authorList>
    </citation>
    <scope>NUCLEOTIDE SEQUENCE [LARGE SCALE GENOMIC DNA]</scope>
    <source>
        <strain evidence="2">KCTC 52232</strain>
    </source>
</reference>
<dbReference type="RefSeq" id="WP_377129175.1">
    <property type="nucleotide sequence ID" value="NZ_JBHUON010000019.1"/>
</dbReference>
<protein>
    <recommendedName>
        <fullName evidence="3">Lipoprotein</fullName>
    </recommendedName>
</protein>
<evidence type="ECO:0000313" key="2">
    <source>
        <dbReference type="Proteomes" id="UP001597601"/>
    </source>
</evidence>